<sequence>MTPTQSFKLALKQKYYTKIVQLAVNSPNNRRFLLNFENNTFWKNVSNECFNNADFLHLFCKKVDWNVISTCKLSIAIAQRFKSFIVWPLVSKQKYLSQEFILKFGGDLLDMEIISKNYNNLSLSIQQKYAHKLNWNYVVTNHTILKEWFQKPIQDYIDYKIVSRSKHLNASFFRDSNCMEKIDLHVYMQNPNKITDALILYCLRENNVEALKLHASNVSWSDHMFVFDEYPSFVKTLQQDWRCIDKWSANNAPPLYYIKDDFLNFQILENSEYFQKLISYTLSTNVRASAAFNLMLIQNFKNFVNWPELLQQSFNFKNLTVLNREKIQFDFKTMTQLNDQKIWQIYGKYFKQTSSDCDDEKIIPLYMDVKEAYFKMKLIIPCMSQQEHDNEKTCDLIFKLNGGIDNLLNWNLLSMTQEICPFNLRHLQNVNAELYMNKNVHYCKIIYDKIIKTQMDVMNINKFI</sequence>
<name>A0A2L0WU79_9ABAC</name>
<evidence type="ECO:0000313" key="1">
    <source>
        <dbReference type="EMBL" id="AVA31211.1"/>
    </source>
</evidence>
<proteinExistence type="predicted"/>
<accession>A0A2L0WU79</accession>
<evidence type="ECO:0000313" key="2">
    <source>
        <dbReference type="Proteomes" id="UP000297028"/>
    </source>
</evidence>
<organism evidence="1 2">
    <name type="scientific">Oxyplax ochracea nucleopolyhedrovirus</name>
    <dbReference type="NCBI Taxonomy" id="2083176"/>
    <lineage>
        <taxon>Viruses</taxon>
        <taxon>Viruses incertae sedis</taxon>
        <taxon>Naldaviricetes</taxon>
        <taxon>Lefavirales</taxon>
        <taxon>Baculoviridae</taxon>
        <taxon>Alphabaculovirus</taxon>
        <taxon>Alphabaculovirus oxochraceae</taxon>
    </lineage>
</organism>
<dbReference type="Proteomes" id="UP000297028">
    <property type="component" value="Segment"/>
</dbReference>
<dbReference type="EMBL" id="MF143631">
    <property type="protein sequence ID" value="AVA31211.1"/>
    <property type="molecule type" value="Genomic_DNA"/>
</dbReference>
<protein>
    <submittedName>
        <fullName evidence="1">Ac30</fullName>
    </submittedName>
</protein>
<reference evidence="1 2" key="1">
    <citation type="journal article" date="2018" name="PLoS ONE">
        <title>Genome analysis of a novel Group I alphabaculovirus obtained from Oxyplax ochracea.</title>
        <authorList>
            <person name="Wang J."/>
            <person name="Hou D."/>
            <person name="Wang Q."/>
            <person name="Kuang W."/>
            <person name="Zhang L."/>
            <person name="Li J."/>
            <person name="Shen S."/>
            <person name="Deng F."/>
            <person name="Wang H."/>
            <person name="Hu Z."/>
            <person name="Wang M."/>
        </authorList>
    </citation>
    <scope>NUCLEOTIDE SEQUENCE [LARGE SCALE GENOMIC DNA]</scope>
    <source>
        <strain evidence="1">435</strain>
    </source>
</reference>
<gene>
    <name evidence="1" type="ORF">Oxoc_ORF112</name>
</gene>
<keyword evidence="2" id="KW-1185">Reference proteome</keyword>